<evidence type="ECO:0000256" key="2">
    <source>
        <dbReference type="ARBA" id="ARBA00022670"/>
    </source>
</evidence>
<keyword evidence="3" id="KW-0378">Hydrolase</keyword>
<dbReference type="InterPro" id="IPR038765">
    <property type="entry name" value="Papain-like_cys_pep_sf"/>
</dbReference>
<dbReference type="PROSITE" id="PS50600">
    <property type="entry name" value="ULP_PROTEASE"/>
    <property type="match status" value="1"/>
</dbReference>
<evidence type="ECO:0000259" key="6">
    <source>
        <dbReference type="PROSITE" id="PS50600"/>
    </source>
</evidence>
<keyword evidence="2" id="KW-0645">Protease</keyword>
<feature type="compositionally biased region" description="Polar residues" evidence="5">
    <location>
        <begin position="128"/>
        <end position="170"/>
    </location>
</feature>
<dbReference type="Pfam" id="PF02902">
    <property type="entry name" value="Peptidase_C48"/>
    <property type="match status" value="1"/>
</dbReference>
<name>A0A9W6FAF4_9CHLO</name>
<comment type="caution">
    <text evidence="7">The sequence shown here is derived from an EMBL/GenBank/DDBJ whole genome shotgun (WGS) entry which is preliminary data.</text>
</comment>
<dbReference type="SUPFAM" id="SSF54001">
    <property type="entry name" value="Cysteine proteinases"/>
    <property type="match status" value="1"/>
</dbReference>
<evidence type="ECO:0000256" key="1">
    <source>
        <dbReference type="ARBA" id="ARBA00005234"/>
    </source>
</evidence>
<dbReference type="GO" id="GO:0016929">
    <property type="term" value="F:deSUMOylase activity"/>
    <property type="evidence" value="ECO:0007669"/>
    <property type="project" value="TreeGrafter"/>
</dbReference>
<reference evidence="7 8" key="1">
    <citation type="journal article" date="2023" name="Commun. Biol.">
        <title>Reorganization of the ancestral sex-determining regions during the evolution of trioecy in Pleodorina starrii.</title>
        <authorList>
            <person name="Takahashi K."/>
            <person name="Suzuki S."/>
            <person name="Kawai-Toyooka H."/>
            <person name="Yamamoto K."/>
            <person name="Hamaji T."/>
            <person name="Ootsuki R."/>
            <person name="Yamaguchi H."/>
            <person name="Kawachi M."/>
            <person name="Higashiyama T."/>
            <person name="Nozaki H."/>
        </authorList>
    </citation>
    <scope>NUCLEOTIDE SEQUENCE [LARGE SCALE GENOMIC DNA]</scope>
    <source>
        <strain evidence="7 8">NIES-4479</strain>
    </source>
</reference>
<dbReference type="PANTHER" id="PTHR12606">
    <property type="entry name" value="SENTRIN/SUMO-SPECIFIC PROTEASE"/>
    <property type="match status" value="1"/>
</dbReference>
<comment type="similarity">
    <text evidence="1">Belongs to the peptidase C48 family.</text>
</comment>
<protein>
    <recommendedName>
        <fullName evidence="6">Ubiquitin-like protease family profile domain-containing protein</fullName>
    </recommendedName>
</protein>
<evidence type="ECO:0000313" key="7">
    <source>
        <dbReference type="EMBL" id="GLC61636.1"/>
    </source>
</evidence>
<feature type="compositionally biased region" description="Low complexity" evidence="5">
    <location>
        <begin position="553"/>
        <end position="577"/>
    </location>
</feature>
<evidence type="ECO:0000256" key="3">
    <source>
        <dbReference type="ARBA" id="ARBA00022801"/>
    </source>
</evidence>
<feature type="domain" description="Ubiquitin-like protease family profile" evidence="6">
    <location>
        <begin position="683"/>
        <end position="878"/>
    </location>
</feature>
<dbReference type="GO" id="GO:0005634">
    <property type="term" value="C:nucleus"/>
    <property type="evidence" value="ECO:0007669"/>
    <property type="project" value="TreeGrafter"/>
</dbReference>
<dbReference type="Gene3D" id="3.40.395.10">
    <property type="entry name" value="Adenoviral Proteinase, Chain A"/>
    <property type="match status" value="1"/>
</dbReference>
<keyword evidence="8" id="KW-1185">Reference proteome</keyword>
<proteinExistence type="inferred from homology"/>
<feature type="region of interest" description="Disordered" evidence="5">
    <location>
        <begin position="396"/>
        <end position="415"/>
    </location>
</feature>
<dbReference type="InterPro" id="IPR003653">
    <property type="entry name" value="Peptidase_C48_C"/>
</dbReference>
<accession>A0A9W6FAF4</accession>
<feature type="region of interest" description="Disordered" evidence="5">
    <location>
        <begin position="106"/>
        <end position="223"/>
    </location>
</feature>
<feature type="region of interest" description="Disordered" evidence="5">
    <location>
        <begin position="19"/>
        <end position="82"/>
    </location>
</feature>
<dbReference type="GO" id="GO:0006508">
    <property type="term" value="P:proteolysis"/>
    <property type="evidence" value="ECO:0007669"/>
    <property type="project" value="UniProtKB-KW"/>
</dbReference>
<feature type="compositionally biased region" description="Acidic residues" evidence="5">
    <location>
        <begin position="589"/>
        <end position="618"/>
    </location>
</feature>
<sequence length="908" mass="96896">MVAFKDLFSSAVRLLKGRLTPLSGSKRRREDGDIAGEDEDQPIHQAARTAAQPSGSGQGAFKSSQAPAPESLQQAPPAPAYARVPIEHLQTYAGFDMAGRVRELAPRQAGKDDAPNGSVNPPQGALNGYNQQSQPGGQMDSANAVQASDCAQPSNAAGATSQLPAEQPTLSLGMGPAGPRQAVARPKQPHPQQPQMQPQGLAPQLAGVPPFAGPLLTPATGPSFGGTPAYSGYHMGTPRQLFNTPESTMRRFGGMRLSDVAARGTAGAEPTPAAVAQSRLGGPAAARAGNNLATSVAGAPIAGAAGRATPVMQPPPPLPPRTGYTAAAAYLGQYHHQQYPPQPQPRLPFHLSFVNNMRDLGMGPAGHVQTREELQAILRTYEASIRARVPLPTPLREDGGYVAGDDDEEGAKQTALTQQTRDVIQRLRSGLAATARKAHSDPRVAAAAVGSQAARTALEATQAAAGADALAAIGLKVATHEQMVRQLRAAVEEDTRRTLEAVKADEAARRAEMEQRQQQLRRDLAVGMQVPPPPAGAAAGAAAASTSRAGPSTVAAAAAARPASGRRPGAAAAAPPARARPPPPRRADEEDVLDLVSSDEEEDEEGVGDEGAELEGEHEDGGHAADPYGVEYGAYPGEERGGGNSGLRLASRAERCTWRRTMDPRADEGELLVQFRPNSVTEIFLPRAKLLCMEMGTWLNDEVINLYMLLLQARDTRLRRTAAAAAQAGGGGAAARRANPRCHFFNSFFYNKLFQDDGTYNYGNVRRWTSPKQLANKLQDSPNVLELDRIIMPIHKGIHWTCAEIDLRARAVRYYDSLRGEDEALGQHLLRWVSDESADKLKNRWDTSKWSVEFPKDIPQQKNGCDCGVFSIMFADRRGAGAPLDFRQADMPLLRIKVLHRIVNAHVD</sequence>
<dbReference type="Proteomes" id="UP001165080">
    <property type="component" value="Unassembled WGS sequence"/>
</dbReference>
<dbReference type="AlphaFoldDB" id="A0A9W6FAF4"/>
<feature type="compositionally biased region" description="Low complexity" evidence="5">
    <location>
        <begin position="193"/>
        <end position="204"/>
    </location>
</feature>
<evidence type="ECO:0000256" key="5">
    <source>
        <dbReference type="SAM" id="MobiDB-lite"/>
    </source>
</evidence>
<gene>
    <name evidence="7" type="primary">PLEST009357</name>
    <name evidence="7" type="ORF">PLESTB_001785400</name>
</gene>
<dbReference type="EMBL" id="BRXU01000049">
    <property type="protein sequence ID" value="GLC61636.1"/>
    <property type="molecule type" value="Genomic_DNA"/>
</dbReference>
<feature type="compositionally biased region" description="Polar residues" evidence="5">
    <location>
        <begin position="51"/>
        <end position="74"/>
    </location>
</feature>
<keyword evidence="4" id="KW-0788">Thiol protease</keyword>
<organism evidence="7 8">
    <name type="scientific">Pleodorina starrii</name>
    <dbReference type="NCBI Taxonomy" id="330485"/>
    <lineage>
        <taxon>Eukaryota</taxon>
        <taxon>Viridiplantae</taxon>
        <taxon>Chlorophyta</taxon>
        <taxon>core chlorophytes</taxon>
        <taxon>Chlorophyceae</taxon>
        <taxon>CS clade</taxon>
        <taxon>Chlamydomonadales</taxon>
        <taxon>Volvocaceae</taxon>
        <taxon>Pleodorina</taxon>
    </lineage>
</organism>
<evidence type="ECO:0000256" key="4">
    <source>
        <dbReference type="ARBA" id="ARBA00022807"/>
    </source>
</evidence>
<feature type="region of interest" description="Disordered" evidence="5">
    <location>
        <begin position="553"/>
        <end position="648"/>
    </location>
</feature>
<dbReference type="PANTHER" id="PTHR12606:SF1">
    <property type="entry name" value="UBIQUITIN-LIKE-SPECIFIC PROTEASE 1A"/>
    <property type="match status" value="1"/>
</dbReference>
<evidence type="ECO:0000313" key="8">
    <source>
        <dbReference type="Proteomes" id="UP001165080"/>
    </source>
</evidence>
<dbReference type="GO" id="GO:0016926">
    <property type="term" value="P:protein desumoylation"/>
    <property type="evidence" value="ECO:0007669"/>
    <property type="project" value="TreeGrafter"/>
</dbReference>